<evidence type="ECO:0000256" key="1">
    <source>
        <dbReference type="ARBA" id="ARBA00021292"/>
    </source>
</evidence>
<reference evidence="5 6" key="1">
    <citation type="submission" date="2024-05" db="EMBL/GenBank/DDBJ databases">
        <authorList>
            <person name="Yi C."/>
        </authorList>
    </citation>
    <scope>NUCLEOTIDE SEQUENCE [LARGE SCALE GENOMIC DNA]</scope>
    <source>
        <strain evidence="5 6">XS13</strain>
    </source>
</reference>
<accession>A0ABV0IJN2</accession>
<comment type="caution">
    <text evidence="5">The sequence shown here is derived from an EMBL/GenBank/DDBJ whole genome shotgun (WGS) entry which is preliminary data.</text>
</comment>
<evidence type="ECO:0000313" key="6">
    <source>
        <dbReference type="Proteomes" id="UP001484097"/>
    </source>
</evidence>
<evidence type="ECO:0000256" key="3">
    <source>
        <dbReference type="ARBA" id="ARBA00022679"/>
    </source>
</evidence>
<proteinExistence type="predicted"/>
<keyword evidence="3 5" id="KW-0808">Transferase</keyword>
<name>A0ABV0IJN2_9MICC</name>
<dbReference type="EMBL" id="JBDXMX010000005">
    <property type="protein sequence ID" value="MEO9248373.1"/>
    <property type="molecule type" value="Genomic_DNA"/>
</dbReference>
<dbReference type="Pfam" id="PF13692">
    <property type="entry name" value="Glyco_trans_1_4"/>
    <property type="match status" value="1"/>
</dbReference>
<keyword evidence="6" id="KW-1185">Reference proteome</keyword>
<dbReference type="SUPFAM" id="SSF53756">
    <property type="entry name" value="UDP-Glycosyltransferase/glycogen phosphorylase"/>
    <property type="match status" value="1"/>
</dbReference>
<dbReference type="PANTHER" id="PTHR45947">
    <property type="entry name" value="SULFOQUINOVOSYL TRANSFERASE SQD2"/>
    <property type="match status" value="1"/>
</dbReference>
<dbReference type="Pfam" id="PF13439">
    <property type="entry name" value="Glyco_transf_4"/>
    <property type="match status" value="1"/>
</dbReference>
<gene>
    <name evidence="5" type="ORF">ABDK96_11835</name>
</gene>
<feature type="domain" description="Glycosyltransferase subfamily 4-like N-terminal" evidence="4">
    <location>
        <begin position="49"/>
        <end position="189"/>
    </location>
</feature>
<dbReference type="Gene3D" id="3.40.50.2000">
    <property type="entry name" value="Glycogen Phosphorylase B"/>
    <property type="match status" value="2"/>
</dbReference>
<sequence length="412" mass="43832">MERRRGASAPGGRSSGRLGVRCGRRAVRGGGLVNRIVHVNLGGTVSAADGIGSVIESLCRAQRLRGHEVLVLGPEHGPDRGTPLRTLLAATRQLSEFRPDIVHFHSVFRPIHAVLAGWCRRNSLPYVVSPHSAFAVAALQRDALRKKLWIRAVDGPMLRRASGVICLTGQERAEVMDVVPDAGTHVIPNLLSDAWQPASGTGRPASRSAGPPRVVTLARYDVYQKGLDRISAIAALLPGVDFVVYGTFDGNDPEAAGQLIRDAPPNLTFPGIVVGPEKMRVLAEADLYLQPSRWEGMSVAVLEAMRSGVPCVVSPEVALTLGDGAETVLVVPDNPGTAAEAVSQLLGDPTTTGGYAEDAQAWVDRTTDPDHVISALHQAYEHGVAILSSGRSDQRWSGSGTVLARVEKGRQK</sequence>
<dbReference type="PANTHER" id="PTHR45947:SF3">
    <property type="entry name" value="SULFOQUINOVOSYL TRANSFERASE SQD2"/>
    <property type="match status" value="1"/>
</dbReference>
<organism evidence="5 6">
    <name type="scientific">Citricoccus nitrophenolicus</name>
    <dbReference type="NCBI Taxonomy" id="863575"/>
    <lineage>
        <taxon>Bacteria</taxon>
        <taxon>Bacillati</taxon>
        <taxon>Actinomycetota</taxon>
        <taxon>Actinomycetes</taxon>
        <taxon>Micrococcales</taxon>
        <taxon>Micrococcaceae</taxon>
        <taxon>Citricoccus</taxon>
    </lineage>
</organism>
<dbReference type="RefSeq" id="WP_347920993.1">
    <property type="nucleotide sequence ID" value="NZ_JBDXMX010000005.1"/>
</dbReference>
<dbReference type="GO" id="GO:0016757">
    <property type="term" value="F:glycosyltransferase activity"/>
    <property type="evidence" value="ECO:0007669"/>
    <property type="project" value="UniProtKB-KW"/>
</dbReference>
<keyword evidence="2 5" id="KW-0328">Glycosyltransferase</keyword>
<dbReference type="Proteomes" id="UP001484097">
    <property type="component" value="Unassembled WGS sequence"/>
</dbReference>
<dbReference type="InterPro" id="IPR028098">
    <property type="entry name" value="Glyco_trans_4-like_N"/>
</dbReference>
<dbReference type="CDD" id="cd03801">
    <property type="entry name" value="GT4_PimA-like"/>
    <property type="match status" value="1"/>
</dbReference>
<evidence type="ECO:0000259" key="4">
    <source>
        <dbReference type="Pfam" id="PF13439"/>
    </source>
</evidence>
<evidence type="ECO:0000313" key="5">
    <source>
        <dbReference type="EMBL" id="MEO9248373.1"/>
    </source>
</evidence>
<evidence type="ECO:0000256" key="2">
    <source>
        <dbReference type="ARBA" id="ARBA00022676"/>
    </source>
</evidence>
<dbReference type="InterPro" id="IPR050194">
    <property type="entry name" value="Glycosyltransferase_grp1"/>
</dbReference>
<protein>
    <recommendedName>
        <fullName evidence="1">D-inositol 3-phosphate glycosyltransferase</fullName>
    </recommendedName>
</protein>